<feature type="transmembrane region" description="Helical" evidence="6">
    <location>
        <begin position="227"/>
        <end position="248"/>
    </location>
</feature>
<keyword evidence="3 6" id="KW-0812">Transmembrane</keyword>
<dbReference type="InterPro" id="IPR037185">
    <property type="entry name" value="EmrE-like"/>
</dbReference>
<feature type="transmembrane region" description="Helical" evidence="6">
    <location>
        <begin position="43"/>
        <end position="64"/>
    </location>
</feature>
<gene>
    <name evidence="8" type="ORF">D16iCDA_06840</name>
</gene>
<feature type="transmembrane region" description="Helical" evidence="6">
    <location>
        <begin position="16"/>
        <end position="37"/>
    </location>
</feature>
<feature type="transmembrane region" description="Helical" evidence="6">
    <location>
        <begin position="260"/>
        <end position="279"/>
    </location>
</feature>
<feature type="transmembrane region" description="Helical" evidence="6">
    <location>
        <begin position="132"/>
        <end position="152"/>
    </location>
</feature>
<dbReference type="RefSeq" id="WP_070882154.1">
    <property type="nucleotide sequence ID" value="NZ_CP076114.1"/>
</dbReference>
<feature type="transmembrane region" description="Helical" evidence="6">
    <location>
        <begin position="285"/>
        <end position="302"/>
    </location>
</feature>
<dbReference type="EMBL" id="CP076114">
    <property type="protein sequence ID" value="UUD65375.1"/>
    <property type="molecule type" value="Genomic_DNA"/>
</dbReference>
<evidence type="ECO:0000256" key="5">
    <source>
        <dbReference type="ARBA" id="ARBA00023136"/>
    </source>
</evidence>
<feature type="domain" description="EamA" evidence="7">
    <location>
        <begin position="17"/>
        <end position="148"/>
    </location>
</feature>
<comment type="subcellular location">
    <subcellularLocation>
        <location evidence="1">Membrane</location>
        <topology evidence="1">Multi-pass membrane protein</topology>
    </subcellularLocation>
</comment>
<reference evidence="8" key="1">
    <citation type="submission" date="2021-05" db="EMBL/GenBank/DDBJ databases">
        <title>Complete genome sequence of Pseudomonas seleniipraecipitans strain D1-6.</title>
        <authorList>
            <person name="Lafi F."/>
            <person name="Eida A."/>
            <person name="Alam I."/>
            <person name="Hert H."/>
            <person name="Saad M."/>
        </authorList>
    </citation>
    <scope>NUCLEOTIDE SEQUENCE</scope>
    <source>
        <strain evidence="8">D1-6</strain>
    </source>
</reference>
<sequence length="324" mass="34090">MSENVTRSVNPDVLTYLKLSLVSILWGGTFVAGRYMSSDLHPVLLASLRFILAAAVLVAFLAVSRRGFVRVSGVQVLHIVGLGLAGIYAYNVFFFSGLSYIDASRASLIVAINPAVMALCTYLFFRERVSALQMLGIALCLLGAGVVIFARAPLEAASGPGHWRGDALILGCVLSWVVYSVFCKGIVQAIGALHTVCYSVIAGALMLTGTALWMGEMNMTALRSLSQADAACLLYLGVLGSAAAYVMYYDAIQRIGATRASTFIALNPLTAVVAGVLLLGERLSLAMVLGGGLVIIGILLSNRRAVSMSGAPPQAIAPVRRKAA</sequence>
<accession>A0ABY5JCL9</accession>
<dbReference type="SUPFAM" id="SSF103481">
    <property type="entry name" value="Multidrug resistance efflux transporter EmrE"/>
    <property type="match status" value="2"/>
</dbReference>
<comment type="similarity">
    <text evidence="2">Belongs to the EamA transporter family.</text>
</comment>
<dbReference type="Gene3D" id="1.10.3730.20">
    <property type="match status" value="2"/>
</dbReference>
<feature type="transmembrane region" description="Helical" evidence="6">
    <location>
        <begin position="167"/>
        <end position="187"/>
    </location>
</feature>
<evidence type="ECO:0000256" key="2">
    <source>
        <dbReference type="ARBA" id="ARBA00007362"/>
    </source>
</evidence>
<evidence type="ECO:0000256" key="1">
    <source>
        <dbReference type="ARBA" id="ARBA00004141"/>
    </source>
</evidence>
<keyword evidence="5 6" id="KW-0472">Membrane</keyword>
<feature type="domain" description="EamA" evidence="7">
    <location>
        <begin position="164"/>
        <end position="302"/>
    </location>
</feature>
<evidence type="ECO:0000256" key="4">
    <source>
        <dbReference type="ARBA" id="ARBA00022989"/>
    </source>
</evidence>
<feature type="transmembrane region" description="Helical" evidence="6">
    <location>
        <begin position="76"/>
        <end position="100"/>
    </location>
</feature>
<dbReference type="InterPro" id="IPR050638">
    <property type="entry name" value="AA-Vitamin_Transporters"/>
</dbReference>
<keyword evidence="9" id="KW-1185">Reference proteome</keyword>
<feature type="transmembrane region" description="Helical" evidence="6">
    <location>
        <begin position="106"/>
        <end position="125"/>
    </location>
</feature>
<dbReference type="InterPro" id="IPR000620">
    <property type="entry name" value="EamA_dom"/>
</dbReference>
<feature type="transmembrane region" description="Helical" evidence="6">
    <location>
        <begin position="196"/>
        <end position="215"/>
    </location>
</feature>
<evidence type="ECO:0000313" key="8">
    <source>
        <dbReference type="EMBL" id="UUD65375.1"/>
    </source>
</evidence>
<dbReference type="PANTHER" id="PTHR32322:SF2">
    <property type="entry name" value="EAMA DOMAIN-CONTAINING PROTEIN"/>
    <property type="match status" value="1"/>
</dbReference>
<dbReference type="Proteomes" id="UP000887421">
    <property type="component" value="Chromosome"/>
</dbReference>
<evidence type="ECO:0000313" key="9">
    <source>
        <dbReference type="Proteomes" id="UP000887421"/>
    </source>
</evidence>
<organism evidence="8 9">
    <name type="scientific">Phytopseudomonas seleniipraecipitans</name>
    <dbReference type="NCBI Taxonomy" id="640205"/>
    <lineage>
        <taxon>Bacteria</taxon>
        <taxon>Pseudomonadati</taxon>
        <taxon>Pseudomonadota</taxon>
        <taxon>Gammaproteobacteria</taxon>
        <taxon>Pseudomonadales</taxon>
        <taxon>Pseudomonadaceae</taxon>
        <taxon>Phytopseudomonas</taxon>
    </lineage>
</organism>
<dbReference type="Pfam" id="PF00892">
    <property type="entry name" value="EamA"/>
    <property type="match status" value="2"/>
</dbReference>
<name>A0ABY5JCL9_9GAMM</name>
<dbReference type="PANTHER" id="PTHR32322">
    <property type="entry name" value="INNER MEMBRANE TRANSPORTER"/>
    <property type="match status" value="1"/>
</dbReference>
<protein>
    <submittedName>
        <fullName evidence="8">DMT family transporter</fullName>
    </submittedName>
</protein>
<evidence type="ECO:0000256" key="6">
    <source>
        <dbReference type="SAM" id="Phobius"/>
    </source>
</evidence>
<keyword evidence="4 6" id="KW-1133">Transmembrane helix</keyword>
<evidence type="ECO:0000259" key="7">
    <source>
        <dbReference type="Pfam" id="PF00892"/>
    </source>
</evidence>
<evidence type="ECO:0000256" key="3">
    <source>
        <dbReference type="ARBA" id="ARBA00022692"/>
    </source>
</evidence>
<proteinExistence type="inferred from homology"/>